<comment type="similarity">
    <text evidence="1">Belongs to the ROK (NagC/XylR) family.</text>
</comment>
<keyword evidence="5" id="KW-0418">Kinase</keyword>
<evidence type="ECO:0000313" key="9">
    <source>
        <dbReference type="Proteomes" id="UP000290921"/>
    </source>
</evidence>
<accession>A0A4Q0VDE6</accession>
<sequence length="317" mass="33974">MNKKYVVGIDLGGTTISGGVLDYEGNIVFRHTIDTKSELGEEIVLERIIKVIDYVIKKSKIPKNNIKAIGIGSPGPLDIEKGIIITSPNLPFKNFNIVNPIKNHFKISVYLDNDANAAAVGEYKFGSGKGSRNMIFITVSTGIGGGAILNGNIYRGSSSNALEIGHMTLKKDGAICNCGNFGCAEALASGTAIAKKARMELNRGKGSSLKKLKKISAYNVFQEAKNGDKLAQEIVDEALEYLGICVSNIIITFDPDTIVIGGGVSKAGDIIFNKINQVVKERCFEAMWKNTKIIKALLLEDAGIIGAASLAIFEESK</sequence>
<dbReference type="EMBL" id="QMAP01000006">
    <property type="protein sequence ID" value="RXI48692.1"/>
    <property type="molecule type" value="Genomic_DNA"/>
</dbReference>
<dbReference type="NCBIfam" id="TIGR00744">
    <property type="entry name" value="ROK_glcA_fam"/>
    <property type="match status" value="1"/>
</dbReference>
<dbReference type="GO" id="GO:0004340">
    <property type="term" value="F:glucokinase activity"/>
    <property type="evidence" value="ECO:0007669"/>
    <property type="project" value="InterPro"/>
</dbReference>
<dbReference type="CDD" id="cd24068">
    <property type="entry name" value="ASKHA_NBD_ROK_FnNanK-like"/>
    <property type="match status" value="1"/>
</dbReference>
<evidence type="ECO:0000313" key="8">
    <source>
        <dbReference type="EMBL" id="RXI48692.1"/>
    </source>
</evidence>
<evidence type="ECO:0000256" key="2">
    <source>
        <dbReference type="ARBA" id="ARBA00014701"/>
    </source>
</evidence>
<keyword evidence="6" id="KW-0067">ATP-binding</keyword>
<proteinExistence type="inferred from homology"/>
<dbReference type="Proteomes" id="UP000290921">
    <property type="component" value="Unassembled WGS sequence"/>
</dbReference>
<dbReference type="GO" id="GO:0005524">
    <property type="term" value="F:ATP binding"/>
    <property type="evidence" value="ECO:0007669"/>
    <property type="project" value="UniProtKB-KW"/>
</dbReference>
<dbReference type="RefSeq" id="WP_129030460.1">
    <property type="nucleotide sequence ID" value="NZ_QMAP01000006.1"/>
</dbReference>
<dbReference type="Pfam" id="PF00480">
    <property type="entry name" value="ROK"/>
    <property type="match status" value="1"/>
</dbReference>
<organism evidence="8 9">
    <name type="scientific">Clostridium tetani</name>
    <dbReference type="NCBI Taxonomy" id="1513"/>
    <lineage>
        <taxon>Bacteria</taxon>
        <taxon>Bacillati</taxon>
        <taxon>Bacillota</taxon>
        <taxon>Clostridia</taxon>
        <taxon>Eubacteriales</taxon>
        <taxon>Clostridiaceae</taxon>
        <taxon>Clostridium</taxon>
    </lineage>
</organism>
<dbReference type="SUPFAM" id="SSF53067">
    <property type="entry name" value="Actin-like ATPase domain"/>
    <property type="match status" value="1"/>
</dbReference>
<dbReference type="GO" id="GO:0005737">
    <property type="term" value="C:cytoplasm"/>
    <property type="evidence" value="ECO:0007669"/>
    <property type="project" value="InterPro"/>
</dbReference>
<dbReference type="InterPro" id="IPR043129">
    <property type="entry name" value="ATPase_NBD"/>
</dbReference>
<dbReference type="InterPro" id="IPR000600">
    <property type="entry name" value="ROK"/>
</dbReference>
<dbReference type="InterPro" id="IPR004654">
    <property type="entry name" value="ROK_glcA"/>
</dbReference>
<gene>
    <name evidence="8" type="ORF">DP130_08155</name>
</gene>
<dbReference type="GO" id="GO:0006096">
    <property type="term" value="P:glycolytic process"/>
    <property type="evidence" value="ECO:0007669"/>
    <property type="project" value="InterPro"/>
</dbReference>
<dbReference type="PANTHER" id="PTHR18964">
    <property type="entry name" value="ROK (REPRESSOR, ORF, KINASE) FAMILY"/>
    <property type="match status" value="1"/>
</dbReference>
<name>A0A4Q0VDE6_CLOTA</name>
<evidence type="ECO:0000256" key="6">
    <source>
        <dbReference type="ARBA" id="ARBA00022840"/>
    </source>
</evidence>
<dbReference type="AlphaFoldDB" id="A0A4Q0VDE6"/>
<evidence type="ECO:0000256" key="1">
    <source>
        <dbReference type="ARBA" id="ARBA00006479"/>
    </source>
</evidence>
<keyword evidence="3" id="KW-0808">Transferase</keyword>
<comment type="caution">
    <text evidence="8">The sequence shown here is derived from an EMBL/GenBank/DDBJ whole genome shotgun (WGS) entry which is preliminary data.</text>
</comment>
<reference evidence="8 9" key="1">
    <citation type="submission" date="2018-06" db="EMBL/GenBank/DDBJ databases">
        <title>Genome conservation of Clostridium tetani.</title>
        <authorList>
            <person name="Bruggemann H."/>
            <person name="Popoff M.R."/>
        </authorList>
    </citation>
    <scope>NUCLEOTIDE SEQUENCE [LARGE SCALE GENOMIC DNA]</scope>
    <source>
        <strain evidence="8 9">2017.061</strain>
    </source>
</reference>
<keyword evidence="4" id="KW-0547">Nucleotide-binding</keyword>
<evidence type="ECO:0000256" key="7">
    <source>
        <dbReference type="ARBA" id="ARBA00032386"/>
    </source>
</evidence>
<evidence type="ECO:0000256" key="3">
    <source>
        <dbReference type="ARBA" id="ARBA00022679"/>
    </source>
</evidence>
<evidence type="ECO:0000256" key="5">
    <source>
        <dbReference type="ARBA" id="ARBA00022777"/>
    </source>
</evidence>
<dbReference type="Gene3D" id="3.30.420.40">
    <property type="match status" value="2"/>
</dbReference>
<evidence type="ECO:0000256" key="4">
    <source>
        <dbReference type="ARBA" id="ARBA00022741"/>
    </source>
</evidence>
<protein>
    <recommendedName>
        <fullName evidence="2">Glucokinase</fullName>
    </recommendedName>
    <alternativeName>
        <fullName evidence="7">Glucose kinase</fullName>
    </alternativeName>
</protein>
<dbReference type="PANTHER" id="PTHR18964:SF149">
    <property type="entry name" value="BIFUNCTIONAL UDP-N-ACETYLGLUCOSAMINE 2-EPIMERASE_N-ACETYLMANNOSAMINE KINASE"/>
    <property type="match status" value="1"/>
</dbReference>